<reference evidence="1 2" key="1">
    <citation type="submission" date="2019-10" db="EMBL/GenBank/DDBJ databases">
        <title>Comparative genomics of sulfur disproportionating microorganisms.</title>
        <authorList>
            <person name="Ward L.M."/>
            <person name="Bertran E."/>
            <person name="Johnston D."/>
        </authorList>
    </citation>
    <scope>NUCLEOTIDE SEQUENCE [LARGE SCALE GENOMIC DNA]</scope>
    <source>
        <strain evidence="1 2">DSM 3772</strain>
    </source>
</reference>
<accession>A0A6G1T7R7</accession>
<name>A0A6G1T7R7_ACIAM</name>
<organism evidence="1 2">
    <name type="scientific">Acidianus ambivalens</name>
    <name type="common">Desulfurolobus ambivalens</name>
    <dbReference type="NCBI Taxonomy" id="2283"/>
    <lineage>
        <taxon>Archaea</taxon>
        <taxon>Thermoproteota</taxon>
        <taxon>Thermoprotei</taxon>
        <taxon>Sulfolobales</taxon>
        <taxon>Sulfolobaceae</taxon>
        <taxon>Acidianus</taxon>
    </lineage>
</organism>
<dbReference type="EMBL" id="WHYS01000028">
    <property type="protein sequence ID" value="MQL56644.1"/>
    <property type="molecule type" value="Genomic_DNA"/>
</dbReference>
<protein>
    <submittedName>
        <fullName evidence="1">Toxin VapC</fullName>
    </submittedName>
</protein>
<comment type="caution">
    <text evidence="1">The sequence shown here is derived from an EMBL/GenBank/DDBJ whole genome shotgun (WGS) entry which is preliminary data.</text>
</comment>
<dbReference type="Proteomes" id="UP000474054">
    <property type="component" value="Unassembled WGS sequence"/>
</dbReference>
<evidence type="ECO:0000313" key="2">
    <source>
        <dbReference type="Proteomes" id="UP000474054"/>
    </source>
</evidence>
<feature type="non-terminal residue" evidence="1">
    <location>
        <position position="72"/>
    </location>
</feature>
<dbReference type="AlphaFoldDB" id="A0A6G1T7R7"/>
<gene>
    <name evidence="1" type="ORF">GFB69_13350</name>
</gene>
<proteinExistence type="predicted"/>
<sequence>MVKLITKEPGWEKLEELLRGGETLDLALVEVSNAIWKKTVLLGMMKYEDSIIALKAVKELLPQLLIVHKSVD</sequence>
<evidence type="ECO:0000313" key="1">
    <source>
        <dbReference type="EMBL" id="MQL56644.1"/>
    </source>
</evidence>